<reference evidence="6 7" key="1">
    <citation type="submission" date="2012-03" db="EMBL/GenBank/DDBJ databases">
        <title>Whole Genome Assembly of Papio anubis.</title>
        <authorList>
            <person name="Liu Y.L."/>
            <person name="Abraham K.A."/>
            <person name="Akbar H.A."/>
            <person name="Ali S.A."/>
            <person name="Anosike U.A."/>
            <person name="Aqrawi P.A."/>
            <person name="Arias F.A."/>
            <person name="Attaway T.A."/>
            <person name="Awwad R.A."/>
            <person name="Babu C.B."/>
            <person name="Bandaranaike D.B."/>
            <person name="Battles P.B."/>
            <person name="Bell A.B."/>
            <person name="Beltran B.B."/>
            <person name="Berhane-Mersha D.B."/>
            <person name="Bess C.B."/>
            <person name="Bickham C.B."/>
            <person name="Bolden T.B."/>
            <person name="Carter K.C."/>
            <person name="Chau D.C."/>
            <person name="Chavez A.C."/>
            <person name="Clerc-Blankenburg K.C."/>
            <person name="Coyle M.C."/>
            <person name="Dao M.D."/>
            <person name="Davila M.L.D."/>
            <person name="Davy-Carroll L.D."/>
            <person name="Denson S.D."/>
            <person name="Dinh H.D."/>
            <person name="Fernandez S.F."/>
            <person name="Fernando P.F."/>
            <person name="Forbes L.F."/>
            <person name="Francis C.F."/>
            <person name="Francisco L.F."/>
            <person name="Fu Q.F."/>
            <person name="Garcia-Iii R.G."/>
            <person name="Garrett T.G."/>
            <person name="Gross S.G."/>
            <person name="Gubbala S.G."/>
            <person name="Hirani K.H."/>
            <person name="Hogues M.H."/>
            <person name="Hollins B.H."/>
            <person name="Jackson L.J."/>
            <person name="Javaid M.J."/>
            <person name="Jhangiani S.J."/>
            <person name="Johnson A.J."/>
            <person name="Johnson B.J."/>
            <person name="Jones J.J."/>
            <person name="Joshi V.J."/>
            <person name="Kalu J.K."/>
            <person name="Khan N.K."/>
            <person name="Korchina V.K."/>
            <person name="Kovar C.K."/>
            <person name="Lago L.L."/>
            <person name="Lara F.L."/>
            <person name="Le T.-K.L."/>
            <person name="Lee S.L."/>
            <person name="Legall-Iii F.L."/>
            <person name="Lemon S.L."/>
            <person name="Liu J.L."/>
            <person name="Liu Y.-S.L."/>
            <person name="Liyanage D.L."/>
            <person name="Lopez J.L."/>
            <person name="Lorensuhewa L.L."/>
            <person name="Mata R.M."/>
            <person name="Mathew T.M."/>
            <person name="Mercado C.M."/>
            <person name="Mercado I.M."/>
            <person name="Morales K.M."/>
            <person name="Morgan M.M."/>
            <person name="Munidasa M.M."/>
            <person name="Ngo D.N."/>
            <person name="Nguyen L.N."/>
            <person name="Nguyen T.N."/>
            <person name="Nguyen N.N."/>
            <person name="Obregon M.O."/>
            <person name="Okwuonu G.O."/>
            <person name="Ongeri F.O."/>
            <person name="Onwere C.O."/>
            <person name="Osifeso I.O."/>
            <person name="Parra A.P."/>
            <person name="Patil S.P."/>
            <person name="Perez A.P."/>
            <person name="Perez Y.P."/>
            <person name="Pham C.P."/>
            <person name="Pu L.-L.P."/>
            <person name="Puazo M.P."/>
            <person name="Quiroz J.Q."/>
            <person name="Rouhana J.R."/>
            <person name="Ruiz M.R."/>
            <person name="Ruiz S.-J.R."/>
            <person name="Saada N.S."/>
            <person name="Santibanez J.S."/>
            <person name="Scheel M.S."/>
            <person name="Schneider B.S."/>
            <person name="Simmons D.S."/>
            <person name="Sisson I.S."/>
            <person name="Tang L.-Y.T."/>
            <person name="Thornton R.T."/>
            <person name="Tisius J.T."/>
            <person name="Toledanes G.T."/>
            <person name="Trejos Z.T."/>
            <person name="Usmani K.U."/>
            <person name="Varghese R.V."/>
            <person name="Vattathil S.V."/>
            <person name="Vee V.V."/>
            <person name="Walker D.W."/>
            <person name="Weissenberger G.W."/>
            <person name="White C.W."/>
            <person name="Williams A.W."/>
            <person name="Woodworth J.W."/>
            <person name="Wright R.W."/>
            <person name="Zhu Y.Z."/>
            <person name="Han Y.H."/>
            <person name="Newsham I.N."/>
            <person name="Nazareth L.N."/>
            <person name="Worley K.W."/>
            <person name="Muzny D.M."/>
            <person name="Rogers J.R."/>
            <person name="Gibbs R.G."/>
        </authorList>
    </citation>
    <scope>NUCLEOTIDE SEQUENCE [LARGE SCALE GENOMIC DNA]</scope>
</reference>
<dbReference type="PANTHER" id="PTHR23260:SF2">
    <property type="entry name" value="KERATIN-ASSOCIATED PROTEIN 24-1"/>
    <property type="match status" value="1"/>
</dbReference>
<dbReference type="Ensembl" id="ENSPANT00000073997.1">
    <property type="protein sequence ID" value="ENSPANP00000048845.1"/>
    <property type="gene ID" value="ENSPANG00000044629.1"/>
</dbReference>
<evidence type="ECO:0000313" key="6">
    <source>
        <dbReference type="Ensembl" id="ENSPANP00000048845.1"/>
    </source>
</evidence>
<dbReference type="GO" id="GO:0005829">
    <property type="term" value="C:cytosol"/>
    <property type="evidence" value="ECO:0007669"/>
    <property type="project" value="UniProtKB-ARBA"/>
</dbReference>
<dbReference type="InterPro" id="IPR007659">
    <property type="entry name" value="Keratin_matx"/>
</dbReference>
<evidence type="ECO:0000313" key="7">
    <source>
        <dbReference type="Proteomes" id="UP000028761"/>
    </source>
</evidence>
<comment type="function">
    <text evidence="1 5">In the hair cortex, hair keratin intermediate filaments are embedded in an interfilamentous matrix, consisting of hair keratin-associated proteins (KRTAP), which are essential for the formation of a rigid and resistant hair shaft through their extensive disulfide bond cross-linking with abundant cysteine residues of hair keratins. The matrix proteins include the high-sulfur and high-glycine-tyrosine keratins.</text>
</comment>
<dbReference type="AlphaFoldDB" id="A0A8I5R597"/>
<organism evidence="6 7">
    <name type="scientific">Papio anubis</name>
    <name type="common">Olive baboon</name>
    <dbReference type="NCBI Taxonomy" id="9555"/>
    <lineage>
        <taxon>Eukaryota</taxon>
        <taxon>Metazoa</taxon>
        <taxon>Chordata</taxon>
        <taxon>Craniata</taxon>
        <taxon>Vertebrata</taxon>
        <taxon>Euteleostomi</taxon>
        <taxon>Mammalia</taxon>
        <taxon>Eutheria</taxon>
        <taxon>Euarchontoglires</taxon>
        <taxon>Primates</taxon>
        <taxon>Haplorrhini</taxon>
        <taxon>Catarrhini</taxon>
        <taxon>Cercopithecidae</taxon>
        <taxon>Cercopithecinae</taxon>
        <taxon>Papio</taxon>
    </lineage>
</organism>
<sequence length="296" mass="32684">MRSCYQYMALHSREKEESGEAFDNHQGRYKTSLGHSHTAQQPLSMYTGSMSTPGYPGVCTSYRTHCYIPVTSSVTLSSNDLSPACGHYLPSSYQGNLWLLDYCQESYGEAPTCESPSCEPKTCSTTGCDPSNSSVPCNSPSAGQVFSVCETTNIKPSPSCSPCTQTNGYVCNCHTPTQSASKACQTLYNGSNCFGQLNCSSKSFQTPNHCRLSTLGYKSYQNPCFIPSYVSPLCYTSNSWQPQNYLMSNYHYTSYRPTSCRPLSYLSRSFRSLSCIPSTFPPLRYLCSGSRPLKCF</sequence>
<dbReference type="GeneTree" id="ENSGT00390000001157"/>
<dbReference type="Proteomes" id="UP000028761">
    <property type="component" value="Chromosome 4"/>
</dbReference>
<dbReference type="OMA" id="LWLLDNC"/>
<reference evidence="6" key="2">
    <citation type="submission" date="2025-08" db="UniProtKB">
        <authorList>
            <consortium name="Ensembl"/>
        </authorList>
    </citation>
    <scope>IDENTIFICATION</scope>
</reference>
<keyword evidence="3 5" id="KW-0416">Keratin</keyword>
<protein>
    <recommendedName>
        <fullName evidence="5">Keratin-associated protein</fullName>
    </recommendedName>
</protein>
<name>A0A8I5R597_PAPAN</name>
<gene>
    <name evidence="6" type="primary">KRTAP24-1</name>
</gene>
<dbReference type="Pfam" id="PF05287">
    <property type="entry name" value="PMG"/>
    <property type="match status" value="1"/>
</dbReference>
<dbReference type="GO" id="GO:0045095">
    <property type="term" value="C:keratin filament"/>
    <property type="evidence" value="ECO:0007669"/>
    <property type="project" value="UniProtKB-UniRule"/>
</dbReference>
<proteinExistence type="inferred from homology"/>
<comment type="similarity">
    <text evidence="4 5">Belongs to the PMG family.</text>
</comment>
<keyword evidence="2" id="KW-0677">Repeat</keyword>
<dbReference type="PANTHER" id="PTHR23260">
    <property type="entry name" value="KERATIN ASSOCIATED PROTEIN 3-3-RELATED"/>
    <property type="match status" value="1"/>
</dbReference>
<evidence type="ECO:0000256" key="4">
    <source>
        <dbReference type="ARBA" id="ARBA00034495"/>
    </source>
</evidence>
<evidence type="ECO:0000256" key="2">
    <source>
        <dbReference type="ARBA" id="ARBA00022737"/>
    </source>
</evidence>
<evidence type="ECO:0000256" key="5">
    <source>
        <dbReference type="RuleBase" id="RU369044"/>
    </source>
</evidence>
<dbReference type="GO" id="GO:0005198">
    <property type="term" value="F:structural molecule activity"/>
    <property type="evidence" value="ECO:0007669"/>
    <property type="project" value="InterPro"/>
</dbReference>
<keyword evidence="7" id="KW-1185">Reference proteome</keyword>
<accession>A0A8I5R597</accession>
<comment type="subunit">
    <text evidence="5">Interacts with hair keratins.</text>
</comment>
<reference evidence="6" key="3">
    <citation type="submission" date="2025-09" db="UniProtKB">
        <authorList>
            <consortium name="Ensembl"/>
        </authorList>
    </citation>
    <scope>IDENTIFICATION</scope>
</reference>
<dbReference type="InterPro" id="IPR007951">
    <property type="entry name" value="KRTAP_PMG"/>
</dbReference>
<evidence type="ECO:0000256" key="1">
    <source>
        <dbReference type="ARBA" id="ARBA00003327"/>
    </source>
</evidence>
<evidence type="ECO:0000256" key="3">
    <source>
        <dbReference type="ARBA" id="ARBA00022744"/>
    </source>
</evidence>